<reference evidence="1 2" key="1">
    <citation type="journal article" date="2024" name="Ann. Entomol. Soc. Am.">
        <title>Genomic analyses of the southern and eastern yellowjacket wasps (Hymenoptera: Vespidae) reveal evolutionary signatures of social life.</title>
        <authorList>
            <person name="Catto M.A."/>
            <person name="Caine P.B."/>
            <person name="Orr S.E."/>
            <person name="Hunt B.G."/>
            <person name="Goodisman M.A.D."/>
        </authorList>
    </citation>
    <scope>NUCLEOTIDE SEQUENCE [LARGE SCALE GENOMIC DNA]</scope>
    <source>
        <strain evidence="1">233</strain>
        <tissue evidence="1">Head and thorax</tissue>
    </source>
</reference>
<comment type="caution">
    <text evidence="1">The sequence shown here is derived from an EMBL/GenBank/DDBJ whole genome shotgun (WGS) entry which is preliminary data.</text>
</comment>
<evidence type="ECO:0000313" key="1">
    <source>
        <dbReference type="EMBL" id="KAL2741042.1"/>
    </source>
</evidence>
<dbReference type="Proteomes" id="UP001607302">
    <property type="component" value="Unassembled WGS sequence"/>
</dbReference>
<sequence length="61" mass="7293">MLIGQILEEEPIKFKKMKIKVYDEYKKIMIDPENLNFISYSHLSSFTEVIFLNSVDTDWYG</sequence>
<evidence type="ECO:0000313" key="2">
    <source>
        <dbReference type="Proteomes" id="UP001607302"/>
    </source>
</evidence>
<organism evidence="1 2">
    <name type="scientific">Vespula squamosa</name>
    <name type="common">Southern yellow jacket</name>
    <name type="synonym">Wasp</name>
    <dbReference type="NCBI Taxonomy" id="30214"/>
    <lineage>
        <taxon>Eukaryota</taxon>
        <taxon>Metazoa</taxon>
        <taxon>Ecdysozoa</taxon>
        <taxon>Arthropoda</taxon>
        <taxon>Hexapoda</taxon>
        <taxon>Insecta</taxon>
        <taxon>Pterygota</taxon>
        <taxon>Neoptera</taxon>
        <taxon>Endopterygota</taxon>
        <taxon>Hymenoptera</taxon>
        <taxon>Apocrita</taxon>
        <taxon>Aculeata</taxon>
        <taxon>Vespoidea</taxon>
        <taxon>Vespidae</taxon>
        <taxon>Vespinae</taxon>
        <taxon>Vespula</taxon>
    </lineage>
</organism>
<accession>A0ABD2C7M1</accession>
<proteinExistence type="predicted"/>
<name>A0ABD2C7M1_VESSQ</name>
<keyword evidence="2" id="KW-1185">Reference proteome</keyword>
<dbReference type="EMBL" id="JAUDFV010000020">
    <property type="protein sequence ID" value="KAL2741042.1"/>
    <property type="molecule type" value="Genomic_DNA"/>
</dbReference>
<gene>
    <name evidence="1" type="ORF">V1478_001183</name>
</gene>
<dbReference type="AlphaFoldDB" id="A0ABD2C7M1"/>
<protein>
    <submittedName>
        <fullName evidence="1">Uncharacterized protein</fullName>
    </submittedName>
</protein>